<name>A7RF74_NEMVE</name>
<protein>
    <recommendedName>
        <fullName evidence="6">Cyclin-dependent kinase inhibitor domain-containing protein</fullName>
    </recommendedName>
</protein>
<dbReference type="InterPro" id="IPR044898">
    <property type="entry name" value="CDI_dom_sf"/>
</dbReference>
<evidence type="ECO:0000256" key="2">
    <source>
        <dbReference type="ARBA" id="ARBA00006726"/>
    </source>
</evidence>
<accession>A7RF74</accession>
<keyword evidence="4" id="KW-0539">Nucleus</keyword>
<dbReference type="Pfam" id="PF02234">
    <property type="entry name" value="CDI"/>
    <property type="match status" value="1"/>
</dbReference>
<dbReference type="PhylomeDB" id="A7RF74"/>
<evidence type="ECO:0000313" key="8">
    <source>
        <dbReference type="Proteomes" id="UP000001593"/>
    </source>
</evidence>
<dbReference type="eggNOG" id="KOG4743">
    <property type="taxonomic scope" value="Eukaryota"/>
</dbReference>
<dbReference type="HOGENOM" id="CLU_1095387_0_0_1"/>
<dbReference type="STRING" id="45351.A7RF74"/>
<dbReference type="GO" id="GO:0045930">
    <property type="term" value="P:negative regulation of mitotic cell cycle"/>
    <property type="evidence" value="ECO:0000318"/>
    <property type="project" value="GO_Central"/>
</dbReference>
<dbReference type="GO" id="GO:0005634">
    <property type="term" value="C:nucleus"/>
    <property type="evidence" value="ECO:0007669"/>
    <property type="project" value="UniProtKB-SubCell"/>
</dbReference>
<dbReference type="EMBL" id="DS469507">
    <property type="protein sequence ID" value="EDO50050.1"/>
    <property type="molecule type" value="Genomic_DNA"/>
</dbReference>
<evidence type="ECO:0000256" key="1">
    <source>
        <dbReference type="ARBA" id="ARBA00004123"/>
    </source>
</evidence>
<feature type="domain" description="Cyclin-dependent kinase inhibitor" evidence="6">
    <location>
        <begin position="80"/>
        <end position="126"/>
    </location>
</feature>
<dbReference type="Proteomes" id="UP000001593">
    <property type="component" value="Unassembled WGS sequence"/>
</dbReference>
<keyword evidence="8" id="KW-1185">Reference proteome</keyword>
<dbReference type="PANTHER" id="PTHR10265">
    <property type="entry name" value="CYCLIN-DEPENDENT KINASE INHIBITOR 1"/>
    <property type="match status" value="1"/>
</dbReference>
<comment type="similarity">
    <text evidence="2">Belongs to the CDI family.</text>
</comment>
<dbReference type="InterPro" id="IPR003175">
    <property type="entry name" value="CDI_dom"/>
</dbReference>
<dbReference type="AlphaFoldDB" id="A7RF74"/>
<comment type="subcellular location">
    <subcellularLocation>
        <location evidence="1">Nucleus</location>
    </subcellularLocation>
</comment>
<organism evidence="7 8">
    <name type="scientific">Nematostella vectensis</name>
    <name type="common">Starlet sea anemone</name>
    <dbReference type="NCBI Taxonomy" id="45351"/>
    <lineage>
        <taxon>Eukaryota</taxon>
        <taxon>Metazoa</taxon>
        <taxon>Cnidaria</taxon>
        <taxon>Anthozoa</taxon>
        <taxon>Hexacorallia</taxon>
        <taxon>Actiniaria</taxon>
        <taxon>Edwardsiidae</taxon>
        <taxon>Nematostella</taxon>
    </lineage>
</organism>
<gene>
    <name evidence="7" type="ORF">NEMVEDRAFT_v1g237796</name>
</gene>
<dbReference type="PANTHER" id="PTHR10265:SF45">
    <property type="entry name" value="DACAPO"/>
    <property type="match status" value="1"/>
</dbReference>
<sequence>MTNALKRRVFSKGLASIQPFLGRSQQEMLLQKVEIVVGKTRKQSRVRMDELTRYHSYHLCLYSKERNWMERPARTSVRRCLFGPVDHEQTKADLQREIKKVVESESRRWNFDFASETPQVGRYAWFKRHESEALASNMDTACTTSLEQANRDILIEDTQQNEVQNSQRNVPRCELHTTTKSTDGTVARRKPKSRISTVRNLTKRPSTTPITDYLRQKKPKSKVVSTSKGMQLRTSNTRSSIISKQTCLDKFFKN</sequence>
<evidence type="ECO:0000256" key="5">
    <source>
        <dbReference type="ARBA" id="ARBA00023306"/>
    </source>
</evidence>
<evidence type="ECO:0000256" key="4">
    <source>
        <dbReference type="ARBA" id="ARBA00023242"/>
    </source>
</evidence>
<dbReference type="InParanoid" id="A7RF74"/>
<dbReference type="Gene3D" id="4.10.365.10">
    <property type="entry name" value="p27"/>
    <property type="match status" value="1"/>
</dbReference>
<keyword evidence="3" id="KW-0649">Protein kinase inhibitor</keyword>
<proteinExistence type="inferred from homology"/>
<evidence type="ECO:0000256" key="3">
    <source>
        <dbReference type="ARBA" id="ARBA00023013"/>
    </source>
</evidence>
<dbReference type="GO" id="GO:0004861">
    <property type="term" value="F:cyclin-dependent protein serine/threonine kinase inhibitor activity"/>
    <property type="evidence" value="ECO:0007669"/>
    <property type="project" value="InterPro"/>
</dbReference>
<reference evidence="7 8" key="1">
    <citation type="journal article" date="2007" name="Science">
        <title>Sea anemone genome reveals ancestral eumetazoan gene repertoire and genomic organization.</title>
        <authorList>
            <person name="Putnam N.H."/>
            <person name="Srivastava M."/>
            <person name="Hellsten U."/>
            <person name="Dirks B."/>
            <person name="Chapman J."/>
            <person name="Salamov A."/>
            <person name="Terry A."/>
            <person name="Shapiro H."/>
            <person name="Lindquist E."/>
            <person name="Kapitonov V.V."/>
            <person name="Jurka J."/>
            <person name="Genikhovich G."/>
            <person name="Grigoriev I.V."/>
            <person name="Lucas S.M."/>
            <person name="Steele R.E."/>
            <person name="Finnerty J.R."/>
            <person name="Technau U."/>
            <person name="Martindale M.Q."/>
            <person name="Rokhsar D.S."/>
        </authorList>
    </citation>
    <scope>NUCLEOTIDE SEQUENCE [LARGE SCALE GENOMIC DNA]</scope>
    <source>
        <strain evidence="8">CH2 X CH6</strain>
    </source>
</reference>
<evidence type="ECO:0000259" key="6">
    <source>
        <dbReference type="Pfam" id="PF02234"/>
    </source>
</evidence>
<evidence type="ECO:0000313" key="7">
    <source>
        <dbReference type="EMBL" id="EDO50050.1"/>
    </source>
</evidence>
<keyword evidence="5" id="KW-0131">Cell cycle</keyword>
<dbReference type="OMA" id="PRCELHT"/>